<organism evidence="2 3">
    <name type="scientific">Candidatus Entotheonella gemina</name>
    <dbReference type="NCBI Taxonomy" id="1429439"/>
    <lineage>
        <taxon>Bacteria</taxon>
        <taxon>Pseudomonadati</taxon>
        <taxon>Nitrospinota/Tectimicrobiota group</taxon>
        <taxon>Candidatus Tectimicrobiota</taxon>
        <taxon>Candidatus Entotheonellia</taxon>
        <taxon>Candidatus Entotheonellales</taxon>
        <taxon>Candidatus Entotheonellaceae</taxon>
        <taxon>Candidatus Entotheonella</taxon>
    </lineage>
</organism>
<keyword evidence="1" id="KW-1277">Toxin-antitoxin system</keyword>
<reference evidence="2 3" key="1">
    <citation type="journal article" date="2014" name="Nature">
        <title>An environmental bacterial taxon with a large and distinct metabolic repertoire.</title>
        <authorList>
            <person name="Wilson M.C."/>
            <person name="Mori T."/>
            <person name="Ruckert C."/>
            <person name="Uria A.R."/>
            <person name="Helf M.J."/>
            <person name="Takada K."/>
            <person name="Gernert C."/>
            <person name="Steffens U.A."/>
            <person name="Heycke N."/>
            <person name="Schmitt S."/>
            <person name="Rinke C."/>
            <person name="Helfrich E.J."/>
            <person name="Brachmann A.O."/>
            <person name="Gurgui C."/>
            <person name="Wakimoto T."/>
            <person name="Kracht M."/>
            <person name="Crusemann M."/>
            <person name="Hentschel U."/>
            <person name="Abe I."/>
            <person name="Matsunaga S."/>
            <person name="Kalinowski J."/>
            <person name="Takeyama H."/>
            <person name="Piel J."/>
        </authorList>
    </citation>
    <scope>NUCLEOTIDE SEQUENCE [LARGE SCALE GENOMIC DNA]</scope>
    <source>
        <strain evidence="3">TSY2</strain>
    </source>
</reference>
<dbReference type="Gene3D" id="3.30.2310.20">
    <property type="entry name" value="RelE-like"/>
    <property type="match status" value="1"/>
</dbReference>
<evidence type="ECO:0000313" key="2">
    <source>
        <dbReference type="EMBL" id="ETX03697.1"/>
    </source>
</evidence>
<keyword evidence="3" id="KW-1185">Reference proteome</keyword>
<dbReference type="InterPro" id="IPR052747">
    <property type="entry name" value="TA_system_RelE_toxin"/>
</dbReference>
<dbReference type="PANTHER" id="PTHR38813:SF1">
    <property type="entry name" value="TOXIN RELE1-RELATED"/>
    <property type="match status" value="1"/>
</dbReference>
<comment type="caution">
    <text evidence="2">The sequence shown here is derived from an EMBL/GenBank/DDBJ whole genome shotgun (WGS) entry which is preliminary data.</text>
</comment>
<dbReference type="SUPFAM" id="SSF143011">
    <property type="entry name" value="RelE-like"/>
    <property type="match status" value="1"/>
</dbReference>
<gene>
    <name evidence="2" type="ORF">ETSY2_32770</name>
</gene>
<evidence type="ECO:0000313" key="3">
    <source>
        <dbReference type="Proteomes" id="UP000019140"/>
    </source>
</evidence>
<evidence type="ECO:0000256" key="1">
    <source>
        <dbReference type="ARBA" id="ARBA00022649"/>
    </source>
</evidence>
<evidence type="ECO:0008006" key="4">
    <source>
        <dbReference type="Google" id="ProtNLM"/>
    </source>
</evidence>
<accession>W4M214</accession>
<dbReference type="PANTHER" id="PTHR38813">
    <property type="match status" value="1"/>
</dbReference>
<dbReference type="EMBL" id="AZHX01001399">
    <property type="protein sequence ID" value="ETX03697.1"/>
    <property type="molecule type" value="Genomic_DNA"/>
</dbReference>
<proteinExistence type="predicted"/>
<dbReference type="InterPro" id="IPR007712">
    <property type="entry name" value="RelE/ParE_toxin"/>
</dbReference>
<name>W4M214_9BACT</name>
<dbReference type="InterPro" id="IPR035093">
    <property type="entry name" value="RelE/ParE_toxin_dom_sf"/>
</dbReference>
<sequence length="86" mass="10504">MDEYEVRFVRSAHRELESLPMVVLQRIFPQIEHLAQEPRPRGCRKLQGEENTWRIRIGDYRVIYTVDDKERQVDIMAVRHRNHAYR</sequence>
<protein>
    <recommendedName>
        <fullName evidence="4">Plasmid stabilization protein</fullName>
    </recommendedName>
</protein>
<dbReference type="Proteomes" id="UP000019140">
    <property type="component" value="Unassembled WGS sequence"/>
</dbReference>
<dbReference type="Pfam" id="PF05016">
    <property type="entry name" value="ParE_toxin"/>
    <property type="match status" value="1"/>
</dbReference>
<dbReference type="HOGENOM" id="CLU_155761_3_0_7"/>
<dbReference type="AlphaFoldDB" id="W4M214"/>